<reference evidence="1 2" key="1">
    <citation type="submission" date="2021-06" db="EMBL/GenBank/DDBJ databases">
        <title>Caerostris extrusa draft genome.</title>
        <authorList>
            <person name="Kono N."/>
            <person name="Arakawa K."/>
        </authorList>
    </citation>
    <scope>NUCLEOTIDE SEQUENCE [LARGE SCALE GENOMIC DNA]</scope>
</reference>
<evidence type="ECO:0000313" key="2">
    <source>
        <dbReference type="Proteomes" id="UP001054945"/>
    </source>
</evidence>
<keyword evidence="2" id="KW-1185">Reference proteome</keyword>
<protein>
    <submittedName>
        <fullName evidence="1">Uncharacterized protein</fullName>
    </submittedName>
</protein>
<proteinExistence type="predicted"/>
<dbReference type="EMBL" id="BPLR01006231">
    <property type="protein sequence ID" value="GIY08316.1"/>
    <property type="molecule type" value="Genomic_DNA"/>
</dbReference>
<evidence type="ECO:0000313" key="1">
    <source>
        <dbReference type="EMBL" id="GIY08316.1"/>
    </source>
</evidence>
<name>A0AAV4QIZ9_CAEEX</name>
<sequence>MLKKLNFAIDEIILYSAHLKGTDAELQEEEGGDKHRNSTIPTHSGVSIFQSWLLIGPDWNTPHQREKSLPVPEKEEVGGSLHFNSACHLRIRIKNCLHSEWEEYLAPITPNISLFIAKGGLFYLKIIPLEDFQQYFLLKEEKDIKPFPKRNVPRID</sequence>
<dbReference type="AlphaFoldDB" id="A0AAV4QIZ9"/>
<organism evidence="1 2">
    <name type="scientific">Caerostris extrusa</name>
    <name type="common">Bark spider</name>
    <name type="synonym">Caerostris bankana</name>
    <dbReference type="NCBI Taxonomy" id="172846"/>
    <lineage>
        <taxon>Eukaryota</taxon>
        <taxon>Metazoa</taxon>
        <taxon>Ecdysozoa</taxon>
        <taxon>Arthropoda</taxon>
        <taxon>Chelicerata</taxon>
        <taxon>Arachnida</taxon>
        <taxon>Araneae</taxon>
        <taxon>Araneomorphae</taxon>
        <taxon>Entelegynae</taxon>
        <taxon>Araneoidea</taxon>
        <taxon>Araneidae</taxon>
        <taxon>Caerostris</taxon>
    </lineage>
</organism>
<accession>A0AAV4QIZ9</accession>
<comment type="caution">
    <text evidence="1">The sequence shown here is derived from an EMBL/GenBank/DDBJ whole genome shotgun (WGS) entry which is preliminary data.</text>
</comment>
<gene>
    <name evidence="1" type="ORF">CEXT_319191</name>
</gene>
<dbReference type="Proteomes" id="UP001054945">
    <property type="component" value="Unassembled WGS sequence"/>
</dbReference>